<dbReference type="Proteomes" id="UP001597010">
    <property type="component" value="Unassembled WGS sequence"/>
</dbReference>
<dbReference type="Gene3D" id="3.40.630.30">
    <property type="match status" value="1"/>
</dbReference>
<keyword evidence="2" id="KW-0808">Transferase</keyword>
<feature type="domain" description="N-acetyltransferase" evidence="1">
    <location>
        <begin position="10"/>
        <end position="173"/>
    </location>
</feature>
<evidence type="ECO:0000259" key="1">
    <source>
        <dbReference type="PROSITE" id="PS51186"/>
    </source>
</evidence>
<comment type="caution">
    <text evidence="2">The sequence shown here is derived from an EMBL/GenBank/DDBJ whole genome shotgun (WGS) entry which is preliminary data.</text>
</comment>
<gene>
    <name evidence="2" type="ORF">ACFQZX_05820</name>
</gene>
<evidence type="ECO:0000313" key="3">
    <source>
        <dbReference type="Proteomes" id="UP001597010"/>
    </source>
</evidence>
<dbReference type="EC" id="2.3.1.-" evidence="2"/>
<evidence type="ECO:0000313" key="2">
    <source>
        <dbReference type="EMBL" id="MFD0793126.1"/>
    </source>
</evidence>
<protein>
    <submittedName>
        <fullName evidence="2">GNAT family N-acetyltransferase</fullName>
        <ecNumber evidence="2">2.3.1.-</ecNumber>
    </submittedName>
</protein>
<dbReference type="EMBL" id="JBHTHZ010000002">
    <property type="protein sequence ID" value="MFD0793126.1"/>
    <property type="molecule type" value="Genomic_DNA"/>
</dbReference>
<dbReference type="PROSITE" id="PS51186">
    <property type="entry name" value="GNAT"/>
    <property type="match status" value="1"/>
</dbReference>
<dbReference type="RefSeq" id="WP_377112462.1">
    <property type="nucleotide sequence ID" value="NZ_JBHTHZ010000002.1"/>
</dbReference>
<name>A0ABW3ARJ9_9SPHI</name>
<keyword evidence="3" id="KW-1185">Reference proteome</keyword>
<organism evidence="2 3">
    <name type="scientific">Mucilaginibacter litoreus</name>
    <dbReference type="NCBI Taxonomy" id="1048221"/>
    <lineage>
        <taxon>Bacteria</taxon>
        <taxon>Pseudomonadati</taxon>
        <taxon>Bacteroidota</taxon>
        <taxon>Sphingobacteriia</taxon>
        <taxon>Sphingobacteriales</taxon>
        <taxon>Sphingobacteriaceae</taxon>
        <taxon>Mucilaginibacter</taxon>
    </lineage>
</organism>
<dbReference type="InterPro" id="IPR050276">
    <property type="entry name" value="MshD_Acetyltransferase"/>
</dbReference>
<dbReference type="InterPro" id="IPR016181">
    <property type="entry name" value="Acyl_CoA_acyltransferase"/>
</dbReference>
<dbReference type="Pfam" id="PF00583">
    <property type="entry name" value="Acetyltransf_1"/>
    <property type="match status" value="1"/>
</dbReference>
<reference evidence="3" key="1">
    <citation type="journal article" date="2019" name="Int. J. Syst. Evol. Microbiol.">
        <title>The Global Catalogue of Microorganisms (GCM) 10K type strain sequencing project: providing services to taxonomists for standard genome sequencing and annotation.</title>
        <authorList>
            <consortium name="The Broad Institute Genomics Platform"/>
            <consortium name="The Broad Institute Genome Sequencing Center for Infectious Disease"/>
            <person name="Wu L."/>
            <person name="Ma J."/>
        </authorList>
    </citation>
    <scope>NUCLEOTIDE SEQUENCE [LARGE SCALE GENOMIC DNA]</scope>
    <source>
        <strain evidence="3">CCUG 61484</strain>
    </source>
</reference>
<dbReference type="SUPFAM" id="SSF55729">
    <property type="entry name" value="Acyl-CoA N-acyltransferases (Nat)"/>
    <property type="match status" value="1"/>
</dbReference>
<dbReference type="InterPro" id="IPR000182">
    <property type="entry name" value="GNAT_dom"/>
</dbReference>
<dbReference type="CDD" id="cd04301">
    <property type="entry name" value="NAT_SF"/>
    <property type="match status" value="1"/>
</dbReference>
<dbReference type="GO" id="GO:0016746">
    <property type="term" value="F:acyltransferase activity"/>
    <property type="evidence" value="ECO:0007669"/>
    <property type="project" value="UniProtKB-KW"/>
</dbReference>
<accession>A0ABW3ARJ9</accession>
<sequence>MEVQPKMEKINIQEIQSDRGEEYKAFFRSGLIADENNFRISPDDDLHSPFPSKGYADSFTLGAFINDRIVGVVSFVRDGSDREKLRHKGILFRMYVDGNFRKRGIANLLIEELLRRVRLIPDIEQINLTVVADNAIATGLYEKFGFKTFGVEVNAIKWKNSYFTEKQMVLNIKS</sequence>
<dbReference type="PANTHER" id="PTHR43617">
    <property type="entry name" value="L-AMINO ACID N-ACETYLTRANSFERASE"/>
    <property type="match status" value="1"/>
</dbReference>
<proteinExistence type="predicted"/>
<keyword evidence="2" id="KW-0012">Acyltransferase</keyword>